<name>A0AAV7YK32_9EUKA</name>
<feature type="compositionally biased region" description="Basic and acidic residues" evidence="1">
    <location>
        <begin position="296"/>
        <end position="316"/>
    </location>
</feature>
<feature type="compositionally biased region" description="Basic and acidic residues" evidence="1">
    <location>
        <begin position="381"/>
        <end position="402"/>
    </location>
</feature>
<protein>
    <submittedName>
        <fullName evidence="2">Uncharacterized protein</fullName>
    </submittedName>
</protein>
<evidence type="ECO:0000313" key="2">
    <source>
        <dbReference type="EMBL" id="KAJ3429231.1"/>
    </source>
</evidence>
<gene>
    <name evidence="2" type="ORF">M0812_24574</name>
</gene>
<dbReference type="Proteomes" id="UP001146793">
    <property type="component" value="Unassembled WGS sequence"/>
</dbReference>
<accession>A0AAV7YK32</accession>
<sequence length="414" mass="48147">MGNKQLLLNTPEFKTYLKTIKKSTKPIILLKSTGEVIYTNPVTFIFFQIPKKIKDRSTLSLKSLSPETQSHVNIKTLTYFKIHFTKVLTGKMGQATILWNYKPLNSLPRWAEATLSRFYFGKELIVQVYLEPKNSITRNQNDEEQEEIKNFLKAGDQVKEKNFAWKSEIDSSSDVGSVYIEDEKTIQIKKKFKLINTLFITKSESNLNKDKEKENTDKNKSSSIKIPTHLKNEINKNYLKIPKSQLIDHQISKIIQLHNDIILYKEQRSQILKERIHDENLIVQLKMNELKSQLSRRREGQDSETSKIKKLREENQSLHEQFQNISKLIDSYLKENENNNEKNETGSDVDEKENKNRTGSESESETKNESGSDTEGESENGEEKEKENDNENENDIKLKGILLEIKEKIGMKIK</sequence>
<feature type="region of interest" description="Disordered" evidence="1">
    <location>
        <begin position="337"/>
        <end position="402"/>
    </location>
</feature>
<evidence type="ECO:0000256" key="1">
    <source>
        <dbReference type="SAM" id="MobiDB-lite"/>
    </source>
</evidence>
<dbReference type="AlphaFoldDB" id="A0AAV7YK32"/>
<organism evidence="2 3">
    <name type="scientific">Anaeramoeba flamelloides</name>
    <dbReference type="NCBI Taxonomy" id="1746091"/>
    <lineage>
        <taxon>Eukaryota</taxon>
        <taxon>Metamonada</taxon>
        <taxon>Anaeramoebidae</taxon>
        <taxon>Anaeramoeba</taxon>
    </lineage>
</organism>
<feature type="compositionally biased region" description="Basic and acidic residues" evidence="1">
    <location>
        <begin position="352"/>
        <end position="370"/>
    </location>
</feature>
<proteinExistence type="predicted"/>
<dbReference type="EMBL" id="JANTQA010000057">
    <property type="protein sequence ID" value="KAJ3429231.1"/>
    <property type="molecule type" value="Genomic_DNA"/>
</dbReference>
<evidence type="ECO:0000313" key="3">
    <source>
        <dbReference type="Proteomes" id="UP001146793"/>
    </source>
</evidence>
<feature type="region of interest" description="Disordered" evidence="1">
    <location>
        <begin position="292"/>
        <end position="316"/>
    </location>
</feature>
<reference evidence="2" key="1">
    <citation type="submission" date="2022-08" db="EMBL/GenBank/DDBJ databases">
        <title>Novel sulphate-reducing endosymbionts in the free-living metamonad Anaeramoeba.</title>
        <authorList>
            <person name="Jerlstrom-Hultqvist J."/>
            <person name="Cepicka I."/>
            <person name="Gallot-Lavallee L."/>
            <person name="Salas-Leiva D."/>
            <person name="Curtis B.A."/>
            <person name="Zahonova K."/>
            <person name="Pipaliya S."/>
            <person name="Dacks J."/>
            <person name="Roger A.J."/>
        </authorList>
    </citation>
    <scope>NUCLEOTIDE SEQUENCE</scope>
    <source>
        <strain evidence="2">Busselton2</strain>
    </source>
</reference>
<comment type="caution">
    <text evidence="2">The sequence shown here is derived from an EMBL/GenBank/DDBJ whole genome shotgun (WGS) entry which is preliminary data.</text>
</comment>